<keyword evidence="3 9" id="KW-0813">Transport</keyword>
<dbReference type="InterPro" id="IPR058781">
    <property type="entry name" value="HH_AprE-like"/>
</dbReference>
<evidence type="ECO:0000256" key="7">
    <source>
        <dbReference type="ARBA" id="ARBA00022989"/>
    </source>
</evidence>
<dbReference type="InterPro" id="IPR010129">
    <property type="entry name" value="T1SS_HlyD"/>
</dbReference>
<sequence length="441" mass="47793">MQRDEPETSPEASVTRSLTRHAAVGGLAVLLLTAGVGGYAALARIGGAVIAPGTIVVETNTKRVQHQEGGIVKEIAVRDGDQVAAGDLLVRLDDTVVDANLAIVRKQIVELAAREARLVAERDAVETIAFPEDLAARRQEAEIDAVLSGQEALRAARAASLAGRIGQLEDQIRQFEKQIEGLDAQRLAKDEEIGLIDEELAGLVQLFDKGLVPETRITALKRDRARLAGERGGFLAEVARAGEAIGERRLQIIQLGDEARQSVLEELQQVRSELAQLEEQRIAAEDRKRRVDIRAPRQGYVHQLAVHTIGGVVGPGETLMLVVPKEDLLVIEAQVAPTDIDLLFPGQEAVVRLPSFDQRSTPELAAKVVTLSADHAVDQATNLSFYTARLALADGEEAKLGAKRLVPGMPVETFIATKERTILSYLVKPLVDQITHAFREE</sequence>
<protein>
    <recommendedName>
        <fullName evidence="9">Membrane fusion protein (MFP) family protein</fullName>
    </recommendedName>
</protein>
<feature type="coiled-coil region" evidence="10">
    <location>
        <begin position="260"/>
        <end position="294"/>
    </location>
</feature>
<dbReference type="Gene3D" id="2.40.30.170">
    <property type="match status" value="1"/>
</dbReference>
<evidence type="ECO:0000259" key="11">
    <source>
        <dbReference type="Pfam" id="PF25994"/>
    </source>
</evidence>
<keyword evidence="10" id="KW-0175">Coiled coil</keyword>
<proteinExistence type="inferred from homology"/>
<evidence type="ECO:0000259" key="12">
    <source>
        <dbReference type="Pfam" id="PF26002"/>
    </source>
</evidence>
<comment type="subcellular location">
    <subcellularLocation>
        <location evidence="1 9">Cell inner membrane</location>
        <topology evidence="1 9">Single-pass membrane protein</topology>
    </subcellularLocation>
</comment>
<evidence type="ECO:0000256" key="2">
    <source>
        <dbReference type="ARBA" id="ARBA00009477"/>
    </source>
</evidence>
<feature type="coiled-coil region" evidence="10">
    <location>
        <begin position="158"/>
        <end position="192"/>
    </location>
</feature>
<dbReference type="Gene3D" id="2.40.50.100">
    <property type="match status" value="1"/>
</dbReference>
<keyword evidence="6 9" id="KW-0812">Transmembrane</keyword>
<dbReference type="Pfam" id="PF25994">
    <property type="entry name" value="HH_AprE"/>
    <property type="match status" value="1"/>
</dbReference>
<evidence type="ECO:0000313" key="13">
    <source>
        <dbReference type="EMBL" id="MBA5776305.1"/>
    </source>
</evidence>
<evidence type="ECO:0000256" key="5">
    <source>
        <dbReference type="ARBA" id="ARBA00022519"/>
    </source>
</evidence>
<dbReference type="RefSeq" id="WP_182162598.1">
    <property type="nucleotide sequence ID" value="NZ_JACFXV010000041.1"/>
</dbReference>
<reference evidence="13 14" key="1">
    <citation type="submission" date="2020-07" db="EMBL/GenBank/DDBJ databases">
        <title>Stappia sp., F7233, whole genome shotgun sequencing project.</title>
        <authorList>
            <person name="Jiang S."/>
            <person name="Liu Z.W."/>
            <person name="Du Z.J."/>
        </authorList>
    </citation>
    <scope>NUCLEOTIDE SEQUENCE [LARGE SCALE GENOMIC DNA]</scope>
    <source>
        <strain evidence="13 14">F7233</strain>
    </source>
</reference>
<evidence type="ECO:0000256" key="1">
    <source>
        <dbReference type="ARBA" id="ARBA00004377"/>
    </source>
</evidence>
<gene>
    <name evidence="13" type="ORF">H2509_04105</name>
</gene>
<dbReference type="NCBIfam" id="TIGR01843">
    <property type="entry name" value="type_I_hlyD"/>
    <property type="match status" value="1"/>
</dbReference>
<keyword evidence="7 9" id="KW-1133">Transmembrane helix</keyword>
<dbReference type="Pfam" id="PF26002">
    <property type="entry name" value="Beta-barrel_AprE"/>
    <property type="match status" value="1"/>
</dbReference>
<evidence type="ECO:0000256" key="10">
    <source>
        <dbReference type="SAM" id="Coils"/>
    </source>
</evidence>
<evidence type="ECO:0000256" key="3">
    <source>
        <dbReference type="ARBA" id="ARBA00022448"/>
    </source>
</evidence>
<feature type="domain" description="AprE-like beta-barrel" evidence="12">
    <location>
        <begin position="329"/>
        <end position="417"/>
    </location>
</feature>
<feature type="transmembrane region" description="Helical" evidence="9">
    <location>
        <begin position="21"/>
        <end position="42"/>
    </location>
</feature>
<organism evidence="13 14">
    <name type="scientific">Stappia albiluteola</name>
    <dbReference type="NCBI Taxonomy" id="2758565"/>
    <lineage>
        <taxon>Bacteria</taxon>
        <taxon>Pseudomonadati</taxon>
        <taxon>Pseudomonadota</taxon>
        <taxon>Alphaproteobacteria</taxon>
        <taxon>Hyphomicrobiales</taxon>
        <taxon>Stappiaceae</taxon>
        <taxon>Stappia</taxon>
    </lineage>
</organism>
<feature type="domain" description="AprE-like long alpha-helical hairpin" evidence="11">
    <location>
        <begin position="98"/>
        <end position="287"/>
    </location>
</feature>
<dbReference type="AlphaFoldDB" id="A0A839AAZ5"/>
<evidence type="ECO:0000256" key="8">
    <source>
        <dbReference type="ARBA" id="ARBA00023136"/>
    </source>
</evidence>
<dbReference type="GO" id="GO:0005886">
    <property type="term" value="C:plasma membrane"/>
    <property type="evidence" value="ECO:0007669"/>
    <property type="project" value="UniProtKB-SubCell"/>
</dbReference>
<accession>A0A839AAZ5</accession>
<dbReference type="PANTHER" id="PTHR30386:SF17">
    <property type="entry name" value="ALKALINE PROTEASE SECRETION PROTEIN APRE"/>
    <property type="match status" value="1"/>
</dbReference>
<dbReference type="InterPro" id="IPR058982">
    <property type="entry name" value="Beta-barrel_AprE"/>
</dbReference>
<comment type="similarity">
    <text evidence="2 9">Belongs to the membrane fusion protein (MFP) (TC 8.A.1) family.</text>
</comment>
<keyword evidence="8 9" id="KW-0472">Membrane</keyword>
<dbReference type="EMBL" id="JACFXV010000041">
    <property type="protein sequence ID" value="MBA5776305.1"/>
    <property type="molecule type" value="Genomic_DNA"/>
</dbReference>
<keyword evidence="4 9" id="KW-1003">Cell membrane</keyword>
<evidence type="ECO:0000256" key="4">
    <source>
        <dbReference type="ARBA" id="ARBA00022475"/>
    </source>
</evidence>
<dbReference type="GO" id="GO:0015031">
    <property type="term" value="P:protein transport"/>
    <property type="evidence" value="ECO:0007669"/>
    <property type="project" value="InterPro"/>
</dbReference>
<keyword evidence="14" id="KW-1185">Reference proteome</keyword>
<comment type="caution">
    <text evidence="13">The sequence shown here is derived from an EMBL/GenBank/DDBJ whole genome shotgun (WGS) entry which is preliminary data.</text>
</comment>
<evidence type="ECO:0000313" key="14">
    <source>
        <dbReference type="Proteomes" id="UP000541109"/>
    </source>
</evidence>
<keyword evidence="5 9" id="KW-0997">Cell inner membrane</keyword>
<evidence type="ECO:0000256" key="6">
    <source>
        <dbReference type="ARBA" id="ARBA00022692"/>
    </source>
</evidence>
<name>A0A839AAZ5_9HYPH</name>
<evidence type="ECO:0000256" key="9">
    <source>
        <dbReference type="RuleBase" id="RU365093"/>
    </source>
</evidence>
<dbReference type="InterPro" id="IPR050739">
    <property type="entry name" value="MFP"/>
</dbReference>
<dbReference type="PANTHER" id="PTHR30386">
    <property type="entry name" value="MEMBRANE FUSION SUBUNIT OF EMRAB-TOLC MULTIDRUG EFFLUX PUMP"/>
    <property type="match status" value="1"/>
</dbReference>
<dbReference type="Proteomes" id="UP000541109">
    <property type="component" value="Unassembled WGS sequence"/>
</dbReference>
<dbReference type="PRINTS" id="PR01490">
    <property type="entry name" value="RTXTOXIND"/>
</dbReference>